<protein>
    <submittedName>
        <fullName evidence="6">Aminotransferase class IV</fullName>
    </submittedName>
</protein>
<gene>
    <name evidence="6" type="ORF">ACFQMA_10595</name>
</gene>
<dbReference type="GO" id="GO:0046394">
    <property type="term" value="P:carboxylic acid biosynthetic process"/>
    <property type="evidence" value="ECO:0007669"/>
    <property type="project" value="UniProtKB-ARBA"/>
</dbReference>
<dbReference type="PROSITE" id="PS00770">
    <property type="entry name" value="AA_TRANSFER_CLASS_4"/>
    <property type="match status" value="1"/>
</dbReference>
<dbReference type="Gene3D" id="3.30.470.10">
    <property type="match status" value="1"/>
</dbReference>
<evidence type="ECO:0000256" key="5">
    <source>
        <dbReference type="SAM" id="MobiDB-lite"/>
    </source>
</evidence>
<comment type="similarity">
    <text evidence="2 4">Belongs to the class-IV pyridoxal-phosphate-dependent aminotransferase family.</text>
</comment>
<evidence type="ECO:0000256" key="1">
    <source>
        <dbReference type="ARBA" id="ARBA00001933"/>
    </source>
</evidence>
<dbReference type="SUPFAM" id="SSF56752">
    <property type="entry name" value="D-aminoacid aminotransferase-like PLP-dependent enzymes"/>
    <property type="match status" value="1"/>
</dbReference>
<dbReference type="RefSeq" id="WP_274326164.1">
    <property type="nucleotide sequence ID" value="NZ_CP118158.1"/>
</dbReference>
<dbReference type="CDD" id="cd00449">
    <property type="entry name" value="PLPDE_IV"/>
    <property type="match status" value="1"/>
</dbReference>
<accession>A0ABD5Y3M0</accession>
<comment type="cofactor">
    <cofactor evidence="1">
        <name>pyridoxal 5'-phosphate</name>
        <dbReference type="ChEBI" id="CHEBI:597326"/>
    </cofactor>
</comment>
<dbReference type="Pfam" id="PF01063">
    <property type="entry name" value="Aminotran_4"/>
    <property type="match status" value="1"/>
</dbReference>
<keyword evidence="7" id="KW-1185">Reference proteome</keyword>
<dbReference type="FunFam" id="3.20.10.10:FF:000002">
    <property type="entry name" value="D-alanine aminotransferase"/>
    <property type="match status" value="1"/>
</dbReference>
<dbReference type="InterPro" id="IPR018300">
    <property type="entry name" value="Aminotrans_IV_CS"/>
</dbReference>
<dbReference type="GeneID" id="78820559"/>
<evidence type="ECO:0000256" key="3">
    <source>
        <dbReference type="ARBA" id="ARBA00022898"/>
    </source>
</evidence>
<feature type="region of interest" description="Disordered" evidence="5">
    <location>
        <begin position="287"/>
        <end position="311"/>
    </location>
</feature>
<dbReference type="GO" id="GO:0008652">
    <property type="term" value="P:amino acid biosynthetic process"/>
    <property type="evidence" value="ECO:0007669"/>
    <property type="project" value="UniProtKB-ARBA"/>
</dbReference>
<name>A0ABD5Y3M0_9EURY</name>
<dbReference type="PANTHER" id="PTHR42743">
    <property type="entry name" value="AMINO-ACID AMINOTRANSFERASE"/>
    <property type="match status" value="1"/>
</dbReference>
<dbReference type="InterPro" id="IPR001544">
    <property type="entry name" value="Aminotrans_IV"/>
</dbReference>
<organism evidence="6 7">
    <name type="scientific">Halosimplex aquaticum</name>
    <dbReference type="NCBI Taxonomy" id="3026162"/>
    <lineage>
        <taxon>Archaea</taxon>
        <taxon>Methanobacteriati</taxon>
        <taxon>Methanobacteriota</taxon>
        <taxon>Stenosarchaea group</taxon>
        <taxon>Halobacteria</taxon>
        <taxon>Halobacteriales</taxon>
        <taxon>Haloarculaceae</taxon>
        <taxon>Halosimplex</taxon>
    </lineage>
</organism>
<dbReference type="PANTHER" id="PTHR42743:SF11">
    <property type="entry name" value="AMINODEOXYCHORISMATE LYASE"/>
    <property type="match status" value="1"/>
</dbReference>
<dbReference type="AlphaFoldDB" id="A0ABD5Y3M0"/>
<dbReference type="Gene3D" id="3.20.10.10">
    <property type="entry name" value="D-amino Acid Aminotransferase, subunit A, domain 2"/>
    <property type="match status" value="1"/>
</dbReference>
<comment type="caution">
    <text evidence="6">The sequence shown here is derived from an EMBL/GenBank/DDBJ whole genome shotgun (WGS) entry which is preliminary data.</text>
</comment>
<sequence length="311" mass="34385">MTYHVNGDLVPASEATVSVRDRGFMYGDGAFETLRVYGGTPFEWDAHRDRLRRTAETLGFGDAVPDDLRERVDETLAANDLADAYLKVSVTRGVQPGKLTPGPDVDPTVVVYVSPLGRGGVDGDPVWDGPATVQTVRTRRPPDESFPADAKTHNYLPGILARIELRRAATDEFAADEAVMRTTDGYLAEGATSNCFFVDEGVLKTPSADLPILPGVTRSVVMDLAESEGFSVRTSRYAVDDLRDADEAFLTNSTWEIRPIESVDGIDVGIGPMTKLLARLYDERVEREHYDENDERERPDAETVEREERDE</sequence>
<dbReference type="EMBL" id="JBHTAS010000001">
    <property type="protein sequence ID" value="MFC7140276.1"/>
    <property type="molecule type" value="Genomic_DNA"/>
</dbReference>
<dbReference type="InterPro" id="IPR043131">
    <property type="entry name" value="BCAT-like_N"/>
</dbReference>
<evidence type="ECO:0000256" key="4">
    <source>
        <dbReference type="RuleBase" id="RU004106"/>
    </source>
</evidence>
<dbReference type="InterPro" id="IPR043132">
    <property type="entry name" value="BCAT-like_C"/>
</dbReference>
<proteinExistence type="inferred from homology"/>
<dbReference type="InterPro" id="IPR036038">
    <property type="entry name" value="Aminotransferase-like"/>
</dbReference>
<dbReference type="InterPro" id="IPR050571">
    <property type="entry name" value="Class-IV_PLP-Dep_Aminotrnsfr"/>
</dbReference>
<reference evidence="6 7" key="1">
    <citation type="journal article" date="2019" name="Int. J. Syst. Evol. Microbiol.">
        <title>The Global Catalogue of Microorganisms (GCM) 10K type strain sequencing project: providing services to taxonomists for standard genome sequencing and annotation.</title>
        <authorList>
            <consortium name="The Broad Institute Genomics Platform"/>
            <consortium name="The Broad Institute Genome Sequencing Center for Infectious Disease"/>
            <person name="Wu L."/>
            <person name="Ma J."/>
        </authorList>
    </citation>
    <scope>NUCLEOTIDE SEQUENCE [LARGE SCALE GENOMIC DNA]</scope>
    <source>
        <strain evidence="6 7">XZYJT29</strain>
    </source>
</reference>
<evidence type="ECO:0000313" key="6">
    <source>
        <dbReference type="EMBL" id="MFC7140276.1"/>
    </source>
</evidence>
<evidence type="ECO:0000256" key="2">
    <source>
        <dbReference type="ARBA" id="ARBA00009320"/>
    </source>
</evidence>
<keyword evidence="6" id="KW-0808">Transferase</keyword>
<dbReference type="GO" id="GO:0008483">
    <property type="term" value="F:transaminase activity"/>
    <property type="evidence" value="ECO:0007669"/>
    <property type="project" value="UniProtKB-KW"/>
</dbReference>
<keyword evidence="6" id="KW-0032">Aminotransferase</keyword>
<keyword evidence="3" id="KW-0663">Pyridoxal phosphate</keyword>
<evidence type="ECO:0000313" key="7">
    <source>
        <dbReference type="Proteomes" id="UP001596432"/>
    </source>
</evidence>
<dbReference type="Proteomes" id="UP001596432">
    <property type="component" value="Unassembled WGS sequence"/>
</dbReference>